<evidence type="ECO:0000256" key="1">
    <source>
        <dbReference type="ARBA" id="ARBA00006412"/>
    </source>
</evidence>
<keyword evidence="6" id="KW-1185">Reference proteome</keyword>
<dbReference type="PANTHER" id="PTHR28052">
    <property type="entry name" value="UPF0545 PROTEIN C22ORF39"/>
    <property type="match status" value="1"/>
</dbReference>
<proteinExistence type="inferred from homology"/>
<dbReference type="InterPro" id="IPR021475">
    <property type="entry name" value="Pants/Emi1-like"/>
</dbReference>
<dbReference type="AlphaFoldDB" id="A0AAN9A9P5"/>
<organism evidence="5 6">
    <name type="scientific">Halocaridina rubra</name>
    <name type="common">Hawaiian red shrimp</name>
    <dbReference type="NCBI Taxonomy" id="373956"/>
    <lineage>
        <taxon>Eukaryota</taxon>
        <taxon>Metazoa</taxon>
        <taxon>Ecdysozoa</taxon>
        <taxon>Arthropoda</taxon>
        <taxon>Crustacea</taxon>
        <taxon>Multicrustacea</taxon>
        <taxon>Malacostraca</taxon>
        <taxon>Eumalacostraca</taxon>
        <taxon>Eucarida</taxon>
        <taxon>Decapoda</taxon>
        <taxon>Pleocyemata</taxon>
        <taxon>Caridea</taxon>
        <taxon>Atyoidea</taxon>
        <taxon>Atyidae</taxon>
        <taxon>Halocaridina</taxon>
    </lineage>
</organism>
<comment type="subcellular location">
    <subcellularLocation>
        <location evidence="2">Synaptic cleft</location>
    </subcellularLocation>
</comment>
<reference evidence="5 6" key="1">
    <citation type="submission" date="2023-11" db="EMBL/GenBank/DDBJ databases">
        <title>Halocaridina rubra genome assembly.</title>
        <authorList>
            <person name="Smith C."/>
        </authorList>
    </citation>
    <scope>NUCLEOTIDE SEQUENCE [LARGE SCALE GENOMIC DNA]</scope>
    <source>
        <strain evidence="5">EP-1</strain>
        <tissue evidence="5">Whole</tissue>
    </source>
</reference>
<dbReference type="GO" id="GO:0043083">
    <property type="term" value="C:synaptic cleft"/>
    <property type="evidence" value="ECO:0007669"/>
    <property type="project" value="UniProtKB-SubCell"/>
</dbReference>
<evidence type="ECO:0000256" key="4">
    <source>
        <dbReference type="ARBA" id="ARBA00044235"/>
    </source>
</evidence>
<protein>
    <recommendedName>
        <fullName evidence="3">Synaptic plasticity regulator PANTS</fullName>
    </recommendedName>
    <alternativeName>
        <fullName evidence="4">Plasticity-associated neural transcript short</fullName>
    </alternativeName>
</protein>
<dbReference type="PANTHER" id="PTHR28052:SF1">
    <property type="entry name" value="UPF0545 PROTEIN C22ORF39"/>
    <property type="match status" value="1"/>
</dbReference>
<dbReference type="Proteomes" id="UP001381693">
    <property type="component" value="Unassembled WGS sequence"/>
</dbReference>
<accession>A0AAN9A9P5</accession>
<name>A0AAN9A9P5_HALRR</name>
<comment type="caution">
    <text evidence="5">The sequence shown here is derived from an EMBL/GenBank/DDBJ whole genome shotgun (WGS) entry which is preliminary data.</text>
</comment>
<evidence type="ECO:0000256" key="2">
    <source>
        <dbReference type="ARBA" id="ARBA00043942"/>
    </source>
</evidence>
<evidence type="ECO:0000256" key="3">
    <source>
        <dbReference type="ARBA" id="ARBA00044072"/>
    </source>
</evidence>
<dbReference type="Pfam" id="PF11326">
    <property type="entry name" value="PANTS-like"/>
    <property type="match status" value="1"/>
</dbReference>
<evidence type="ECO:0000313" key="6">
    <source>
        <dbReference type="Proteomes" id="UP001381693"/>
    </source>
</evidence>
<comment type="similarity">
    <text evidence="1">Belongs to the UPF0545 family.</text>
</comment>
<sequence>MESEVPFEQLDSLPKWSWLVKPCERYKEELSECRSIKRKFHQYYIHGETKDCSQWKADYKNCLDYRKNKNIDALSSVIDSEKVRCRERLSGHYKNTVWEKRESPPDDWSSPLPEENLHKDDISFLAMKAKELKEGKVQEEWTSICTIS</sequence>
<dbReference type="EMBL" id="JAXCGZ010011364">
    <property type="protein sequence ID" value="KAK7075112.1"/>
    <property type="molecule type" value="Genomic_DNA"/>
</dbReference>
<evidence type="ECO:0000313" key="5">
    <source>
        <dbReference type="EMBL" id="KAK7075112.1"/>
    </source>
</evidence>
<gene>
    <name evidence="5" type="ORF">SK128_023284</name>
</gene>